<dbReference type="PANTHER" id="PTHR24559:SF454">
    <property type="entry name" value="RIBONUCLEASE H"/>
    <property type="match status" value="1"/>
</dbReference>
<dbReference type="CDD" id="cd01647">
    <property type="entry name" value="RT_LTR"/>
    <property type="match status" value="1"/>
</dbReference>
<dbReference type="Gene3D" id="3.10.10.10">
    <property type="entry name" value="HIV Type 1 Reverse Transcriptase, subunit A, domain 1"/>
    <property type="match status" value="1"/>
</dbReference>
<dbReference type="AlphaFoldDB" id="A0A7D9KJ09"/>
<dbReference type="InterPro" id="IPR053134">
    <property type="entry name" value="RNA-dir_DNA_polymerase"/>
</dbReference>
<feature type="domain" description="Reverse transcriptase" evidence="1">
    <location>
        <begin position="1"/>
        <end position="104"/>
    </location>
</feature>
<dbReference type="EMBL" id="CACRXK020035870">
    <property type="protein sequence ID" value="CAB4044699.1"/>
    <property type="molecule type" value="Genomic_DNA"/>
</dbReference>
<sequence length="110" mass="12603">PKPDGSYRMCTDCRKVNNLTKSDNFPILPMDDCVDKIGNTKYVAMFDLLKGLWQIPLCERAKEVSAFATPRVLSQYKLMPFGMRNFPATFQRLINRTISQIDGCEGYIDE</sequence>
<dbReference type="InterPro" id="IPR043502">
    <property type="entry name" value="DNA/RNA_pol_sf"/>
</dbReference>
<dbReference type="PANTHER" id="PTHR24559">
    <property type="entry name" value="TRANSPOSON TY3-I GAG-POL POLYPROTEIN"/>
    <property type="match status" value="1"/>
</dbReference>
<dbReference type="Pfam" id="PF00078">
    <property type="entry name" value="RVT_1"/>
    <property type="match status" value="1"/>
</dbReference>
<evidence type="ECO:0000313" key="2">
    <source>
        <dbReference type="EMBL" id="CAB4044699.1"/>
    </source>
</evidence>
<dbReference type="Proteomes" id="UP001152795">
    <property type="component" value="Unassembled WGS sequence"/>
</dbReference>
<evidence type="ECO:0000259" key="1">
    <source>
        <dbReference type="Pfam" id="PF00078"/>
    </source>
</evidence>
<name>A0A7D9KJ09_PARCT</name>
<feature type="non-terminal residue" evidence="2">
    <location>
        <position position="1"/>
    </location>
</feature>
<keyword evidence="3" id="KW-1185">Reference proteome</keyword>
<accession>A0A7D9KJ09</accession>
<evidence type="ECO:0000313" key="3">
    <source>
        <dbReference type="Proteomes" id="UP001152795"/>
    </source>
</evidence>
<dbReference type="SUPFAM" id="SSF56672">
    <property type="entry name" value="DNA/RNA polymerases"/>
    <property type="match status" value="1"/>
</dbReference>
<reference evidence="2" key="1">
    <citation type="submission" date="2020-04" db="EMBL/GenBank/DDBJ databases">
        <authorList>
            <person name="Alioto T."/>
            <person name="Alioto T."/>
            <person name="Gomez Garrido J."/>
        </authorList>
    </citation>
    <scope>NUCLEOTIDE SEQUENCE</scope>
    <source>
        <strain evidence="2">A484AB</strain>
    </source>
</reference>
<dbReference type="OrthoDB" id="6761011at2759"/>
<organism evidence="2 3">
    <name type="scientific">Paramuricea clavata</name>
    <name type="common">Red gorgonian</name>
    <name type="synonym">Violescent sea-whip</name>
    <dbReference type="NCBI Taxonomy" id="317549"/>
    <lineage>
        <taxon>Eukaryota</taxon>
        <taxon>Metazoa</taxon>
        <taxon>Cnidaria</taxon>
        <taxon>Anthozoa</taxon>
        <taxon>Octocorallia</taxon>
        <taxon>Malacalcyonacea</taxon>
        <taxon>Plexauridae</taxon>
        <taxon>Paramuricea</taxon>
    </lineage>
</organism>
<protein>
    <recommendedName>
        <fullName evidence="1">Reverse transcriptase domain-containing protein</fullName>
    </recommendedName>
</protein>
<feature type="non-terminal residue" evidence="2">
    <location>
        <position position="110"/>
    </location>
</feature>
<proteinExistence type="predicted"/>
<dbReference type="InterPro" id="IPR043128">
    <property type="entry name" value="Rev_trsase/Diguanyl_cyclase"/>
</dbReference>
<comment type="caution">
    <text evidence="2">The sequence shown here is derived from an EMBL/GenBank/DDBJ whole genome shotgun (WGS) entry which is preliminary data.</text>
</comment>
<dbReference type="Gene3D" id="3.30.70.270">
    <property type="match status" value="1"/>
</dbReference>
<gene>
    <name evidence="2" type="ORF">PACLA_8A070929</name>
</gene>
<dbReference type="InterPro" id="IPR000477">
    <property type="entry name" value="RT_dom"/>
</dbReference>